<dbReference type="Proteomes" id="UP000265618">
    <property type="component" value="Unassembled WGS sequence"/>
</dbReference>
<protein>
    <submittedName>
        <fullName evidence="2">Uncharacterized protein</fullName>
    </submittedName>
</protein>
<comment type="caution">
    <text evidence="2">The sequence shown here is derived from an EMBL/GenBank/DDBJ whole genome shotgun (WGS) entry which is preliminary data.</text>
</comment>
<proteinExistence type="predicted"/>
<dbReference type="AlphaFoldDB" id="A0A9K3CPJ5"/>
<evidence type="ECO:0000313" key="3">
    <source>
        <dbReference type="Proteomes" id="UP000265618"/>
    </source>
</evidence>
<name>A0A9K3CPJ5_9EUKA</name>
<feature type="chain" id="PRO_5039925626" evidence="1">
    <location>
        <begin position="22"/>
        <end position="62"/>
    </location>
</feature>
<organism evidence="2 3">
    <name type="scientific">Kipferlia bialata</name>
    <dbReference type="NCBI Taxonomy" id="797122"/>
    <lineage>
        <taxon>Eukaryota</taxon>
        <taxon>Metamonada</taxon>
        <taxon>Carpediemonas-like organisms</taxon>
        <taxon>Kipferlia</taxon>
    </lineage>
</organism>
<feature type="non-terminal residue" evidence="2">
    <location>
        <position position="1"/>
    </location>
</feature>
<evidence type="ECO:0000256" key="1">
    <source>
        <dbReference type="SAM" id="SignalP"/>
    </source>
</evidence>
<evidence type="ECO:0000313" key="2">
    <source>
        <dbReference type="EMBL" id="GIQ80166.1"/>
    </source>
</evidence>
<gene>
    <name evidence="2" type="ORF">KIPB_000918</name>
</gene>
<dbReference type="EMBL" id="BDIP01000116">
    <property type="protein sequence ID" value="GIQ80166.1"/>
    <property type="molecule type" value="Genomic_DNA"/>
</dbReference>
<sequence length="62" mass="6796">VPVYCGAALFLCGLLYWFASCSNPYNQRKCCRCAPCCCCTPAEEPVSAAGYKHPIISMYSYA</sequence>
<accession>A0A9K3CPJ5</accession>
<keyword evidence="3" id="KW-1185">Reference proteome</keyword>
<keyword evidence="1" id="KW-0732">Signal</keyword>
<feature type="signal peptide" evidence="1">
    <location>
        <begin position="1"/>
        <end position="21"/>
    </location>
</feature>
<reference evidence="2 3" key="1">
    <citation type="journal article" date="2018" name="PLoS ONE">
        <title>The draft genome of Kipferlia bialata reveals reductive genome evolution in fornicate parasites.</title>
        <authorList>
            <person name="Tanifuji G."/>
            <person name="Takabayashi S."/>
            <person name="Kume K."/>
            <person name="Takagi M."/>
            <person name="Nakayama T."/>
            <person name="Kamikawa R."/>
            <person name="Inagaki Y."/>
            <person name="Hashimoto T."/>
        </authorList>
    </citation>
    <scope>NUCLEOTIDE SEQUENCE [LARGE SCALE GENOMIC DNA]</scope>
    <source>
        <strain evidence="2">NY0173</strain>
    </source>
</reference>